<organism evidence="4 5">
    <name type="scientific">Neonectria ditissima</name>
    <dbReference type="NCBI Taxonomy" id="78410"/>
    <lineage>
        <taxon>Eukaryota</taxon>
        <taxon>Fungi</taxon>
        <taxon>Dikarya</taxon>
        <taxon>Ascomycota</taxon>
        <taxon>Pezizomycotina</taxon>
        <taxon>Sordariomycetes</taxon>
        <taxon>Hypocreomycetidae</taxon>
        <taxon>Hypocreales</taxon>
        <taxon>Nectriaceae</taxon>
        <taxon>Neonectria</taxon>
    </lineage>
</organism>
<dbReference type="CDD" id="cd00118">
    <property type="entry name" value="LysM"/>
    <property type="match status" value="1"/>
</dbReference>
<name>A0A0P7BNW9_9HYPO</name>
<evidence type="ECO:0000313" key="5">
    <source>
        <dbReference type="Proteomes" id="UP000050424"/>
    </source>
</evidence>
<protein>
    <recommendedName>
        <fullName evidence="3">LysM domain-containing protein</fullName>
    </recommendedName>
</protein>
<comment type="caution">
    <text evidence="4">The sequence shown here is derived from an EMBL/GenBank/DDBJ whole genome shotgun (WGS) entry which is preliminary data.</text>
</comment>
<evidence type="ECO:0000259" key="3">
    <source>
        <dbReference type="PROSITE" id="PS51782"/>
    </source>
</evidence>
<dbReference type="SUPFAM" id="SSF54106">
    <property type="entry name" value="LysM domain"/>
    <property type="match status" value="1"/>
</dbReference>
<feature type="signal peptide" evidence="2">
    <location>
        <begin position="1"/>
        <end position="19"/>
    </location>
</feature>
<comment type="similarity">
    <text evidence="1">Belongs to the secreted LysM effector family.</text>
</comment>
<keyword evidence="5" id="KW-1185">Reference proteome</keyword>
<dbReference type="InterPro" id="IPR018392">
    <property type="entry name" value="LysM"/>
</dbReference>
<reference evidence="4 5" key="1">
    <citation type="submission" date="2015-09" db="EMBL/GenBank/DDBJ databases">
        <title>Draft genome of a European isolate of the apple canker pathogen Neonectria ditissima.</title>
        <authorList>
            <person name="Gomez-Cortecero A."/>
            <person name="Harrison R.J."/>
            <person name="Armitage A.D."/>
        </authorList>
    </citation>
    <scope>NUCLEOTIDE SEQUENCE [LARGE SCALE GENOMIC DNA]</scope>
    <source>
        <strain evidence="4 5">R09/05</strain>
    </source>
</reference>
<dbReference type="Pfam" id="PF01476">
    <property type="entry name" value="LysM"/>
    <property type="match status" value="2"/>
</dbReference>
<accession>A0A0P7BNW9</accession>
<sequence length="156" mass="15839">MFNLNSLLVLGLMITASTAKPHQAVAPGVLEVRQCNIVTHTVTAGEGLSAIATSSGVGVCNIATANALTDINSIDVGDVLTFNGSGCEAISTGTQCCIPAIAATTHVAVSGDRYWEYHVTRGVNVQAIISANPGFASNGIPIGSAITIPARPSMNC</sequence>
<keyword evidence="2" id="KW-0732">Signal</keyword>
<dbReference type="EMBL" id="LKCW01000006">
    <property type="protein sequence ID" value="KPM45585.1"/>
    <property type="molecule type" value="Genomic_DNA"/>
</dbReference>
<evidence type="ECO:0000256" key="2">
    <source>
        <dbReference type="SAM" id="SignalP"/>
    </source>
</evidence>
<dbReference type="AlphaFoldDB" id="A0A0P7BNW9"/>
<dbReference type="InterPro" id="IPR036779">
    <property type="entry name" value="LysM_dom_sf"/>
</dbReference>
<dbReference type="PROSITE" id="PS51782">
    <property type="entry name" value="LYSM"/>
    <property type="match status" value="1"/>
</dbReference>
<evidence type="ECO:0000256" key="1">
    <source>
        <dbReference type="ARBA" id="ARBA00044955"/>
    </source>
</evidence>
<feature type="chain" id="PRO_5006136037" description="LysM domain-containing protein" evidence="2">
    <location>
        <begin position="20"/>
        <end position="156"/>
    </location>
</feature>
<dbReference type="Gene3D" id="3.10.350.10">
    <property type="entry name" value="LysM domain"/>
    <property type="match status" value="2"/>
</dbReference>
<proteinExistence type="inferred from homology"/>
<dbReference type="Proteomes" id="UP000050424">
    <property type="component" value="Unassembled WGS sequence"/>
</dbReference>
<evidence type="ECO:0000313" key="4">
    <source>
        <dbReference type="EMBL" id="KPM45585.1"/>
    </source>
</evidence>
<dbReference type="SMART" id="SM00257">
    <property type="entry name" value="LysM"/>
    <property type="match status" value="2"/>
</dbReference>
<dbReference type="OrthoDB" id="2107166at2759"/>
<dbReference type="STRING" id="78410.A0A0P7BNW9"/>
<gene>
    <name evidence="4" type="ORF">AK830_g927</name>
</gene>
<feature type="domain" description="LysM" evidence="3">
    <location>
        <begin position="38"/>
        <end position="82"/>
    </location>
</feature>